<sequence>MSSSNPFAEDDALLKDQERSQSTASPLNPYAAPPSSGEYHASRELGVGIWRERDMLVIHAEADFPPRCLLTNELADEWRSQEVKWWYAIDWMSRRKTFVYAISAEGYAVEARQRRRKFMWGLIMLALAIALVTGTALVGRFGGNIATLAYILVSIGVILLISGYRYQNTLQFRQIRKDYFWLHGAKRAFLDSLPAWPGVD</sequence>
<protein>
    <submittedName>
        <fullName evidence="3">Uncharacterized protein</fullName>
    </submittedName>
</protein>
<evidence type="ECO:0000256" key="2">
    <source>
        <dbReference type="SAM" id="Phobius"/>
    </source>
</evidence>
<evidence type="ECO:0000313" key="4">
    <source>
        <dbReference type="Proteomes" id="UP000315017"/>
    </source>
</evidence>
<dbReference type="AlphaFoldDB" id="A0A517YDK9"/>
<organism evidence="3 4">
    <name type="scientific">Anatilimnocola aggregata</name>
    <dbReference type="NCBI Taxonomy" id="2528021"/>
    <lineage>
        <taxon>Bacteria</taxon>
        <taxon>Pseudomonadati</taxon>
        <taxon>Planctomycetota</taxon>
        <taxon>Planctomycetia</taxon>
        <taxon>Pirellulales</taxon>
        <taxon>Pirellulaceae</taxon>
        <taxon>Anatilimnocola</taxon>
    </lineage>
</organism>
<dbReference type="Proteomes" id="UP000315017">
    <property type="component" value="Chromosome"/>
</dbReference>
<evidence type="ECO:0000256" key="1">
    <source>
        <dbReference type="SAM" id="MobiDB-lite"/>
    </source>
</evidence>
<keyword evidence="4" id="KW-1185">Reference proteome</keyword>
<evidence type="ECO:0000313" key="3">
    <source>
        <dbReference type="EMBL" id="QDU28321.1"/>
    </source>
</evidence>
<proteinExistence type="predicted"/>
<reference evidence="3 4" key="1">
    <citation type="submission" date="2019-02" db="EMBL/GenBank/DDBJ databases">
        <title>Deep-cultivation of Planctomycetes and their phenomic and genomic characterization uncovers novel biology.</title>
        <authorList>
            <person name="Wiegand S."/>
            <person name="Jogler M."/>
            <person name="Boedeker C."/>
            <person name="Pinto D."/>
            <person name="Vollmers J."/>
            <person name="Rivas-Marin E."/>
            <person name="Kohn T."/>
            <person name="Peeters S.H."/>
            <person name="Heuer A."/>
            <person name="Rast P."/>
            <person name="Oberbeckmann S."/>
            <person name="Bunk B."/>
            <person name="Jeske O."/>
            <person name="Meyerdierks A."/>
            <person name="Storesund J.E."/>
            <person name="Kallscheuer N."/>
            <person name="Luecker S."/>
            <person name="Lage O.M."/>
            <person name="Pohl T."/>
            <person name="Merkel B.J."/>
            <person name="Hornburger P."/>
            <person name="Mueller R.-W."/>
            <person name="Bruemmer F."/>
            <person name="Labrenz M."/>
            <person name="Spormann A.M."/>
            <person name="Op den Camp H."/>
            <person name="Overmann J."/>
            <person name="Amann R."/>
            <person name="Jetten M.S.M."/>
            <person name="Mascher T."/>
            <person name="Medema M.H."/>
            <person name="Devos D.P."/>
            <person name="Kaster A.-K."/>
            <person name="Ovreas L."/>
            <person name="Rohde M."/>
            <person name="Galperin M.Y."/>
            <person name="Jogler C."/>
        </authorList>
    </citation>
    <scope>NUCLEOTIDE SEQUENCE [LARGE SCALE GENOMIC DNA]</scope>
    <source>
        <strain evidence="3 4">ETA_A8</strain>
    </source>
</reference>
<dbReference type="KEGG" id="aagg:ETAA8_34210"/>
<dbReference type="RefSeq" id="WP_145090398.1">
    <property type="nucleotide sequence ID" value="NZ_CP036274.1"/>
</dbReference>
<accession>A0A517YDK9</accession>
<feature type="region of interest" description="Disordered" evidence="1">
    <location>
        <begin position="1"/>
        <end position="39"/>
    </location>
</feature>
<gene>
    <name evidence="3" type="ORF">ETAA8_34210</name>
</gene>
<keyword evidence="2" id="KW-0812">Transmembrane</keyword>
<feature type="transmembrane region" description="Helical" evidence="2">
    <location>
        <begin position="118"/>
        <end position="139"/>
    </location>
</feature>
<feature type="transmembrane region" description="Helical" evidence="2">
    <location>
        <begin position="145"/>
        <end position="166"/>
    </location>
</feature>
<dbReference type="EMBL" id="CP036274">
    <property type="protein sequence ID" value="QDU28321.1"/>
    <property type="molecule type" value="Genomic_DNA"/>
</dbReference>
<keyword evidence="2" id="KW-1133">Transmembrane helix</keyword>
<keyword evidence="2" id="KW-0472">Membrane</keyword>
<name>A0A517YDK9_9BACT</name>